<evidence type="ECO:0000313" key="10">
    <source>
        <dbReference type="Proteomes" id="UP000217564"/>
    </source>
</evidence>
<reference evidence="1 17" key="4">
    <citation type="submission" date="2017-12" db="EMBL/GenBank/DDBJ databases">
        <authorList>
            <person name="Levesque S."/>
        </authorList>
    </citation>
    <scope>NUCLEOTIDE SEQUENCE [LARGE SCALE GENOMIC DNA]</scope>
    <source>
        <strain evidence="1 17">SMQ-1420</strain>
    </source>
</reference>
<keyword evidence="16" id="KW-1185">Reference proteome</keyword>
<proteinExistence type="predicted"/>
<dbReference type="AlphaFoldDB" id="A0A2A3ZUH5"/>
<dbReference type="EMBL" id="CP025334">
    <property type="protein sequence ID" value="AZT98664.1"/>
    <property type="molecule type" value="Genomic_DNA"/>
</dbReference>
<accession>A0A2A3ZUH5</accession>
<dbReference type="EMBL" id="RHFF01000026">
    <property type="protein sequence ID" value="TGD36671.1"/>
    <property type="molecule type" value="Genomic_DNA"/>
</dbReference>
<evidence type="ECO:0000313" key="18">
    <source>
        <dbReference type="Proteomes" id="UP000297736"/>
    </source>
</evidence>
<dbReference type="EMBL" id="NRHA01000004">
    <property type="protein sequence ID" value="PCC55177.1"/>
    <property type="molecule type" value="Genomic_DNA"/>
</dbReference>
<evidence type="ECO:0000313" key="8">
    <source>
        <dbReference type="EMBL" id="SMX99134.1"/>
    </source>
</evidence>
<dbReference type="Pfam" id="PF17418">
    <property type="entry name" value="SdpA"/>
    <property type="match status" value="1"/>
</dbReference>
<dbReference type="Proteomes" id="UP000218377">
    <property type="component" value="Unassembled WGS sequence"/>
</dbReference>
<dbReference type="RefSeq" id="WP_096145648.1">
    <property type="nucleotide sequence ID" value="NZ_BJME01000002.1"/>
</dbReference>
<dbReference type="Proteomes" id="UP000234525">
    <property type="component" value="Unassembled WGS sequence"/>
</dbReference>
<evidence type="ECO:0000313" key="16">
    <source>
        <dbReference type="Proteomes" id="UP000234525"/>
    </source>
</evidence>
<evidence type="ECO:0000313" key="17">
    <source>
        <dbReference type="Proteomes" id="UP000282731"/>
    </source>
</evidence>
<reference evidence="1 17" key="6">
    <citation type="submission" date="2019-01" db="EMBL/GenBank/DDBJ databases">
        <title>Comparative genomic analysis of Brevibacterium aurantiacum sheds light on its evolution and its adaptation to smear-ripened cheeses.</title>
        <authorList>
            <person name="Moineau S."/>
        </authorList>
    </citation>
    <scope>NUCLEOTIDE SEQUENCE [LARGE SCALE GENOMIC DNA]</scope>
    <source>
        <strain evidence="1 17">SMQ-1420</strain>
    </source>
</reference>
<dbReference type="EMBL" id="FXZB01000010">
    <property type="protein sequence ID" value="SMX77974.1"/>
    <property type="molecule type" value="Genomic_DNA"/>
</dbReference>
<reference evidence="9 18" key="5">
    <citation type="submission" date="2018-10" db="EMBL/GenBank/DDBJ databases">
        <title>Brevibacterium genomes from Austrain hard cheese rinds.</title>
        <authorList>
            <person name="Anast J.M."/>
            <person name="Dzieciol M."/>
            <person name="Schultz D.L."/>
            <person name="Mann E."/>
            <person name="Wagner M."/>
            <person name="Schmitz-Esser S."/>
        </authorList>
    </citation>
    <scope>NUCLEOTIDE SEQUENCE [LARGE SCALE GENOMIC DNA]</scope>
    <source>
        <strain evidence="9 18">L261</strain>
    </source>
</reference>
<gene>
    <name evidence="7" type="ORF">BAUR9175_01631</name>
    <name evidence="8" type="ORF">BAUR920_03207</name>
    <name evidence="6" type="ORF">BAURA63_00341</name>
    <name evidence="5" type="ORF">CIK59_02425</name>
    <name evidence="4" type="ORF">CIK64_04565</name>
    <name evidence="3" type="ORF">CIK65_10205</name>
    <name evidence="2" type="ORF">CIK79_06150</name>
    <name evidence="1" type="ORF">CXR27_17940</name>
    <name evidence="9" type="ORF">EB834_18940</name>
</gene>
<dbReference type="Proteomes" id="UP000234327">
    <property type="component" value="Unassembled WGS sequence"/>
</dbReference>
<reference evidence="6 15" key="2">
    <citation type="submission" date="2017-03" db="EMBL/GenBank/DDBJ databases">
        <authorList>
            <person name="Afonso C.L."/>
            <person name="Miller P.J."/>
            <person name="Scott M.A."/>
            <person name="Spackman E."/>
            <person name="Goraichik I."/>
            <person name="Dimitrov K.M."/>
            <person name="Suarez D.L."/>
            <person name="Swayne D.E."/>
        </authorList>
    </citation>
    <scope>NUCLEOTIDE SEQUENCE [LARGE SCALE GENOMIC DNA]</scope>
    <source>
        <strain evidence="6">6</strain>
        <strain evidence="15">6(3)</strain>
        <strain evidence="7">ATCC 9175</strain>
        <strain evidence="8">CNRZ 920</strain>
    </source>
</reference>
<evidence type="ECO:0000313" key="13">
    <source>
        <dbReference type="Proteomes" id="UP000218620"/>
    </source>
</evidence>
<sequence length="195" mass="21477">MSRKWSIAGAASVRSLVTLALLGLAILMLLVSVFFSLPSNVLSDRGKVNAARVFSVDLAPQGWGFFTKPPSDSDLFYYDGNLQSVMETPQGRADNLLGLSRTQRAQGPEGGALLTPLAEEDWFKCETGEDLEECYESLKASTTEPIRADNTFKHPTLCGKVVIAQAEPVPWSYRDLYEQTHIPEGMIEMQVTCEN</sequence>
<organism evidence="5 11">
    <name type="scientific">Brevibacterium aurantiacum</name>
    <dbReference type="NCBI Taxonomy" id="273384"/>
    <lineage>
        <taxon>Bacteria</taxon>
        <taxon>Bacillati</taxon>
        <taxon>Actinomycetota</taxon>
        <taxon>Actinomycetes</taxon>
        <taxon>Micrococcales</taxon>
        <taxon>Brevibacteriaceae</taxon>
        <taxon>Brevibacterium</taxon>
    </lineage>
</organism>
<dbReference type="Proteomes" id="UP000297736">
    <property type="component" value="Unassembled WGS sequence"/>
</dbReference>
<evidence type="ECO:0000313" key="6">
    <source>
        <dbReference type="EMBL" id="SMX64018.1"/>
    </source>
</evidence>
<dbReference type="EMBL" id="NRGX01000001">
    <property type="protein sequence ID" value="PCC17913.1"/>
    <property type="molecule type" value="Genomic_DNA"/>
</dbReference>
<evidence type="ECO:0000313" key="4">
    <source>
        <dbReference type="EMBL" id="PCC47414.1"/>
    </source>
</evidence>
<evidence type="ECO:0000313" key="12">
    <source>
        <dbReference type="Proteomes" id="UP000218377"/>
    </source>
</evidence>
<dbReference type="EMBL" id="NRGP01000007">
    <property type="protein sequence ID" value="PCC47414.1"/>
    <property type="molecule type" value="Genomic_DNA"/>
</dbReference>
<evidence type="ECO:0000313" key="7">
    <source>
        <dbReference type="EMBL" id="SMX77974.1"/>
    </source>
</evidence>
<evidence type="ECO:0000313" key="15">
    <source>
        <dbReference type="Proteomes" id="UP000234327"/>
    </source>
</evidence>
<evidence type="ECO:0000313" key="11">
    <source>
        <dbReference type="Proteomes" id="UP000217881"/>
    </source>
</evidence>
<dbReference type="Proteomes" id="UP000217564">
    <property type="component" value="Unassembled WGS sequence"/>
</dbReference>
<dbReference type="Proteomes" id="UP000218620">
    <property type="component" value="Unassembled WGS sequence"/>
</dbReference>
<dbReference type="NCBIfam" id="TIGR04034">
    <property type="entry name" value="export_SdpA"/>
    <property type="match status" value="1"/>
</dbReference>
<evidence type="ECO:0000313" key="9">
    <source>
        <dbReference type="EMBL" id="TGD36671.1"/>
    </source>
</evidence>
<dbReference type="Proteomes" id="UP000234289">
    <property type="component" value="Unassembled WGS sequence"/>
</dbReference>
<evidence type="ECO:0000313" key="2">
    <source>
        <dbReference type="EMBL" id="PCC17913.1"/>
    </source>
</evidence>
<evidence type="ECO:0000313" key="1">
    <source>
        <dbReference type="EMBL" id="AZT98664.1"/>
    </source>
</evidence>
<evidence type="ECO:0000313" key="5">
    <source>
        <dbReference type="EMBL" id="PCC55177.1"/>
    </source>
</evidence>
<dbReference type="InterPro" id="IPR023902">
    <property type="entry name" value="Sporulation_SdpA"/>
</dbReference>
<dbReference type="EMBL" id="FXZG01000025">
    <property type="protein sequence ID" value="SMX99134.1"/>
    <property type="molecule type" value="Genomic_DNA"/>
</dbReference>
<evidence type="ECO:0000313" key="3">
    <source>
        <dbReference type="EMBL" id="PCC42890.1"/>
    </source>
</evidence>
<dbReference type="EMBL" id="NRGQ01000011">
    <property type="protein sequence ID" value="PCC42890.1"/>
    <property type="molecule type" value="Genomic_DNA"/>
</dbReference>
<name>A0A2A3ZUH5_BREAU</name>
<dbReference type="Proteomes" id="UP000282731">
    <property type="component" value="Chromosome"/>
</dbReference>
<dbReference type="Proteomes" id="UP000217881">
    <property type="component" value="Unassembled WGS sequence"/>
</dbReference>
<protein>
    <submittedName>
        <fullName evidence="6">Antimicrobial peptide system protein, SdpA family</fullName>
    </submittedName>
    <submittedName>
        <fullName evidence="1">SdpA family antimicrobial peptide system protein</fullName>
    </submittedName>
</protein>
<dbReference type="EMBL" id="FXYZ01000001">
    <property type="protein sequence ID" value="SMX64018.1"/>
    <property type="molecule type" value="Genomic_DNA"/>
</dbReference>
<reference evidence="14 16" key="3">
    <citation type="submission" date="2017-03" db="EMBL/GenBank/DDBJ databases">
        <authorList>
            <person name="Monnet C."/>
        </authorList>
    </citation>
    <scope>NUCLEOTIDE SEQUENCE [LARGE SCALE GENOMIC DNA]</scope>
    <source>
        <strain evidence="16">ATCC 9175</strain>
        <strain evidence="14">CNRZ 920</strain>
    </source>
</reference>
<reference evidence="10 11" key="1">
    <citation type="journal article" date="2017" name="Elife">
        <title>Extensive horizontal gene transfer in cheese-associated bacteria.</title>
        <authorList>
            <person name="Bonham K.S."/>
            <person name="Wolfe B.E."/>
            <person name="Dutton R.J."/>
        </authorList>
    </citation>
    <scope>NUCLEOTIDE SEQUENCE [LARGE SCALE GENOMIC DNA]</scope>
    <source>
        <strain evidence="5 11">738_8</strain>
        <strain evidence="4 10">947_7</strain>
        <strain evidence="3 13">962_8</strain>
        <strain evidence="2 12">JB5</strain>
    </source>
</reference>
<accession>A0A2H1IS39</accession>
<evidence type="ECO:0000313" key="14">
    <source>
        <dbReference type="Proteomes" id="UP000234289"/>
    </source>
</evidence>